<dbReference type="Pfam" id="PF03070">
    <property type="entry name" value="TENA_THI-4"/>
    <property type="match status" value="1"/>
</dbReference>
<feature type="binding site" evidence="4">
    <location>
        <position position="84"/>
    </location>
    <ligand>
        <name>substrate</name>
    </ligand>
</feature>
<feature type="binding site" evidence="4">
    <location>
        <position position="138"/>
    </location>
    <ligand>
        <name>substrate</name>
    </ligand>
</feature>
<reference evidence="6 7" key="1">
    <citation type="submission" date="2019-11" db="EMBL/GenBank/DDBJ databases">
        <title>Whole genome sequencing identifies a novel species of the genus Arsenicicoccus isolated from human blood.</title>
        <authorList>
            <person name="Jeong J.H."/>
            <person name="Kweon O.J."/>
            <person name="Kim H.R."/>
            <person name="Kim T.-H."/>
            <person name="Ha S.-M."/>
            <person name="Lee M.-K."/>
        </authorList>
    </citation>
    <scope>NUCLEOTIDE SEQUENCE [LARGE SCALE GENOMIC DNA]</scope>
    <source>
        <strain evidence="6 7">MKL-02</strain>
    </source>
</reference>
<evidence type="ECO:0000256" key="3">
    <source>
        <dbReference type="PIRSR" id="PIRSR003170-1"/>
    </source>
</evidence>
<dbReference type="AlphaFoldDB" id="A0A6I3IAX7"/>
<comment type="function">
    <text evidence="2">Catalyzes an amino-pyrimidine hydrolysis reaction at the C5' of the pyrimidine moiety of thiamine compounds, a reaction that is part of a thiamine salvage pathway. Thus, catalyzes the conversion of 4-amino-5-aminomethyl-2-methylpyrimidine to 4-amino-5-hydroxymethyl-2-methylpyrimidine (HMP).</text>
</comment>
<sequence length="218" mass="24578">MTHTWSQRLRHATDRDWTASTGHRFVDELLAGTVDDDVLAHYLVQDYQFCDAFTALLGQACASAPGLPSRLRFARQLGMFASDEDTYFVDSFDALGVLEADRVDPALTAATRSFDQVMRDAIESRSYAQVLAVLLVAEWLYLDWAERADREGMAATRPEHVGWVDLHRGPDFRAWVEWLQAELDANEPADPHDKDAAERAFTRSVACERAFFDAAYGQ</sequence>
<dbReference type="InterPro" id="IPR026285">
    <property type="entry name" value="TenA_E"/>
</dbReference>
<evidence type="ECO:0000256" key="4">
    <source>
        <dbReference type="PIRSR" id="PIRSR003170-2"/>
    </source>
</evidence>
<feature type="active site" description="Proton donor" evidence="3">
    <location>
        <position position="208"/>
    </location>
</feature>
<evidence type="ECO:0000259" key="5">
    <source>
        <dbReference type="Pfam" id="PF03070"/>
    </source>
</evidence>
<comment type="pathway">
    <text evidence="1 2">Cofactor biosynthesis; thiamine diphosphate biosynthesis.</text>
</comment>
<dbReference type="GO" id="GO:0050334">
    <property type="term" value="F:thiaminase activity"/>
    <property type="evidence" value="ECO:0007669"/>
    <property type="project" value="UniProtKB-UniRule"/>
</dbReference>
<comment type="catalytic activity">
    <reaction evidence="2">
        <text>thiamine + H2O = 5-(2-hydroxyethyl)-4-methylthiazole + 4-amino-5-hydroxymethyl-2-methylpyrimidine + H(+)</text>
        <dbReference type="Rhea" id="RHEA:17509"/>
        <dbReference type="ChEBI" id="CHEBI:15377"/>
        <dbReference type="ChEBI" id="CHEBI:15378"/>
        <dbReference type="ChEBI" id="CHEBI:16892"/>
        <dbReference type="ChEBI" id="CHEBI:17957"/>
        <dbReference type="ChEBI" id="CHEBI:18385"/>
        <dbReference type="EC" id="3.5.99.2"/>
    </reaction>
</comment>
<dbReference type="InterPro" id="IPR016084">
    <property type="entry name" value="Haem_Oase-like_multi-hlx"/>
</dbReference>
<comment type="caution">
    <text evidence="6">The sequence shown here is derived from an EMBL/GenBank/DDBJ whole genome shotgun (WGS) entry which is preliminary data.</text>
</comment>
<dbReference type="EC" id="3.5.99.2" evidence="2"/>
<dbReference type="RefSeq" id="WP_154592193.1">
    <property type="nucleotide sequence ID" value="NZ_WLVL01000007.1"/>
</dbReference>
<evidence type="ECO:0000313" key="7">
    <source>
        <dbReference type="Proteomes" id="UP000431092"/>
    </source>
</evidence>
<evidence type="ECO:0000313" key="6">
    <source>
        <dbReference type="EMBL" id="MTB70837.1"/>
    </source>
</evidence>
<protein>
    <recommendedName>
        <fullName evidence="2">Aminopyrimidine aminohydrolase</fullName>
        <ecNumber evidence="2">3.5.99.2</ecNumber>
    </recommendedName>
</protein>
<dbReference type="PANTHER" id="PTHR43198">
    <property type="entry name" value="BIFUNCTIONAL TH2 PROTEIN"/>
    <property type="match status" value="1"/>
</dbReference>
<comment type="catalytic activity">
    <reaction evidence="2">
        <text>4-amino-5-aminomethyl-2-methylpyrimidine + H2O = 4-amino-5-hydroxymethyl-2-methylpyrimidine + NH4(+)</text>
        <dbReference type="Rhea" id="RHEA:31799"/>
        <dbReference type="ChEBI" id="CHEBI:15377"/>
        <dbReference type="ChEBI" id="CHEBI:16892"/>
        <dbReference type="ChEBI" id="CHEBI:28938"/>
        <dbReference type="ChEBI" id="CHEBI:63416"/>
        <dbReference type="EC" id="3.5.99.2"/>
    </reaction>
</comment>
<dbReference type="CDD" id="cd19358">
    <property type="entry name" value="TenA_E_Spr0628-like"/>
    <property type="match status" value="1"/>
</dbReference>
<keyword evidence="7" id="KW-1185">Reference proteome</keyword>
<dbReference type="EMBL" id="WLVL01000007">
    <property type="protein sequence ID" value="MTB70837.1"/>
    <property type="molecule type" value="Genomic_DNA"/>
</dbReference>
<dbReference type="GO" id="GO:0009228">
    <property type="term" value="P:thiamine biosynthetic process"/>
    <property type="evidence" value="ECO:0007669"/>
    <property type="project" value="UniProtKB-KW"/>
</dbReference>
<proteinExistence type="inferred from homology"/>
<dbReference type="InterPro" id="IPR050967">
    <property type="entry name" value="Thiamine_Salvage_TenA"/>
</dbReference>
<dbReference type="GO" id="GO:0005829">
    <property type="term" value="C:cytosol"/>
    <property type="evidence" value="ECO:0007669"/>
    <property type="project" value="TreeGrafter"/>
</dbReference>
<dbReference type="Proteomes" id="UP000431092">
    <property type="component" value="Unassembled WGS sequence"/>
</dbReference>
<keyword evidence="2" id="KW-0784">Thiamine biosynthesis</keyword>
<gene>
    <name evidence="6" type="ORF">GGG17_02375</name>
</gene>
<feature type="binding site" evidence="4">
    <location>
        <position position="46"/>
    </location>
    <ligand>
        <name>substrate</name>
    </ligand>
</feature>
<dbReference type="PANTHER" id="PTHR43198:SF2">
    <property type="entry name" value="SI:CH1073-67J19.1-RELATED"/>
    <property type="match status" value="1"/>
</dbReference>
<feature type="domain" description="Thiaminase-2/PQQC" evidence="5">
    <location>
        <begin position="17"/>
        <end position="217"/>
    </location>
</feature>
<dbReference type="Gene3D" id="1.20.910.10">
    <property type="entry name" value="Heme oxygenase-like"/>
    <property type="match status" value="1"/>
</dbReference>
<dbReference type="InterPro" id="IPR004305">
    <property type="entry name" value="Thiaminase-2/PQQC"/>
</dbReference>
<dbReference type="GO" id="GO:0009229">
    <property type="term" value="P:thiamine diphosphate biosynthetic process"/>
    <property type="evidence" value="ECO:0007669"/>
    <property type="project" value="UniProtKB-UniPathway"/>
</dbReference>
<evidence type="ECO:0000256" key="1">
    <source>
        <dbReference type="ARBA" id="ARBA00004948"/>
    </source>
</evidence>
<accession>A0A6I3IAX7</accession>
<dbReference type="SUPFAM" id="SSF48613">
    <property type="entry name" value="Heme oxygenase-like"/>
    <property type="match status" value="1"/>
</dbReference>
<keyword evidence="2" id="KW-0378">Hydrolase</keyword>
<dbReference type="PIRSF" id="PIRSF003170">
    <property type="entry name" value="Pet18p"/>
    <property type="match status" value="1"/>
</dbReference>
<evidence type="ECO:0000256" key="2">
    <source>
        <dbReference type="PIRNR" id="PIRNR003170"/>
    </source>
</evidence>
<organism evidence="6 7">
    <name type="scientific">Arsenicicoccus cauae</name>
    <dbReference type="NCBI Taxonomy" id="2663847"/>
    <lineage>
        <taxon>Bacteria</taxon>
        <taxon>Bacillati</taxon>
        <taxon>Actinomycetota</taxon>
        <taxon>Actinomycetes</taxon>
        <taxon>Micrococcales</taxon>
        <taxon>Intrasporangiaceae</taxon>
        <taxon>Arsenicicoccus</taxon>
    </lineage>
</organism>
<dbReference type="UniPathway" id="UPA00060"/>
<name>A0A6I3IAX7_9MICO</name>
<comment type="similarity">
    <text evidence="2">Belongs to the TenA family.</text>
</comment>